<dbReference type="RefSeq" id="XP_041218628.1">
    <property type="nucleotide sequence ID" value="XM_041368386.1"/>
</dbReference>
<comment type="caution">
    <text evidence="1">The sequence shown here is derived from an EMBL/GenBank/DDBJ whole genome shotgun (WGS) entry which is preliminary data.</text>
</comment>
<evidence type="ECO:0000313" key="2">
    <source>
        <dbReference type="Proteomes" id="UP001195769"/>
    </source>
</evidence>
<dbReference type="GeneID" id="64662684"/>
<accession>A0AAD4HE00</accession>
<reference evidence="1" key="1">
    <citation type="journal article" date="2020" name="New Phytol.">
        <title>Comparative genomics reveals dynamic genome evolution in host specialist ectomycorrhizal fungi.</title>
        <authorList>
            <person name="Lofgren L.A."/>
            <person name="Nguyen N.H."/>
            <person name="Vilgalys R."/>
            <person name="Ruytinx J."/>
            <person name="Liao H.L."/>
            <person name="Branco S."/>
            <person name="Kuo A."/>
            <person name="LaButti K."/>
            <person name="Lipzen A."/>
            <person name="Andreopoulos W."/>
            <person name="Pangilinan J."/>
            <person name="Riley R."/>
            <person name="Hundley H."/>
            <person name="Na H."/>
            <person name="Barry K."/>
            <person name="Grigoriev I.V."/>
            <person name="Stajich J.E."/>
            <person name="Kennedy P.G."/>
        </authorList>
    </citation>
    <scope>NUCLEOTIDE SEQUENCE</scope>
    <source>
        <strain evidence="1">FC203</strain>
    </source>
</reference>
<proteinExistence type="predicted"/>
<name>A0AAD4HE00_9AGAM</name>
<organism evidence="1 2">
    <name type="scientific">Suillus fuscotomentosus</name>
    <dbReference type="NCBI Taxonomy" id="1912939"/>
    <lineage>
        <taxon>Eukaryota</taxon>
        <taxon>Fungi</taxon>
        <taxon>Dikarya</taxon>
        <taxon>Basidiomycota</taxon>
        <taxon>Agaricomycotina</taxon>
        <taxon>Agaricomycetes</taxon>
        <taxon>Agaricomycetidae</taxon>
        <taxon>Boletales</taxon>
        <taxon>Suillineae</taxon>
        <taxon>Suillaceae</taxon>
        <taxon>Suillus</taxon>
    </lineage>
</organism>
<dbReference type="EMBL" id="JABBWK010000109">
    <property type="protein sequence ID" value="KAG1893052.1"/>
    <property type="molecule type" value="Genomic_DNA"/>
</dbReference>
<evidence type="ECO:0000313" key="1">
    <source>
        <dbReference type="EMBL" id="KAG1893052.1"/>
    </source>
</evidence>
<keyword evidence="2" id="KW-1185">Reference proteome</keyword>
<dbReference type="Proteomes" id="UP001195769">
    <property type="component" value="Unassembled WGS sequence"/>
</dbReference>
<dbReference type="AlphaFoldDB" id="A0AAD4HE00"/>
<sequence length="300" mass="33437">MTPQAMPYCAHHNCTWIKDMLAHVQIHRVSEFSTSGSGDDVSVFWEPDLSSFTDPFAIHSPTNTQVIVHAPSPLQEFLTPPSSSTGSPDAQIPMRPLDATDVLHESESPPVTIVQVVPKNEEKRFHTSRARRGGAPFQQFRIELAKVVRENHKTHWKVWKDVHKTIMKKDSDIVQPDEQKEDENITAGAGCVGGDAIEAQASQTTGMSTRQIRKRKINDVNGNHGSDTDENVLFPNPVPTVVKRICRERTGTDWQTVLDIVNIESVDLARGHPGLGYVGAPTDDQEHRYLRVGYYDTTSV</sequence>
<gene>
    <name evidence="1" type="ORF">F5891DRAFT_1196862</name>
</gene>
<protein>
    <submittedName>
        <fullName evidence="1">Uncharacterized protein</fullName>
    </submittedName>
</protein>